<evidence type="ECO:0000259" key="7">
    <source>
        <dbReference type="PROSITE" id="PS51900"/>
    </source>
</evidence>
<dbReference type="GO" id="GO:0006310">
    <property type="term" value="P:DNA recombination"/>
    <property type="evidence" value="ECO:0007669"/>
    <property type="project" value="UniProtKB-KW"/>
</dbReference>
<feature type="domain" description="Tyr recombinase" evidence="6">
    <location>
        <begin position="172"/>
        <end position="310"/>
    </location>
</feature>
<dbReference type="Gene3D" id="1.10.150.130">
    <property type="match status" value="1"/>
</dbReference>
<name>A0A4R3LXK7_9HYPH</name>
<dbReference type="InterPro" id="IPR050090">
    <property type="entry name" value="Tyrosine_recombinase_XerCD"/>
</dbReference>
<evidence type="ECO:0000259" key="6">
    <source>
        <dbReference type="PROSITE" id="PS51898"/>
    </source>
</evidence>
<dbReference type="EMBL" id="SMAK01000013">
    <property type="protein sequence ID" value="TCT05380.1"/>
    <property type="molecule type" value="Genomic_DNA"/>
</dbReference>
<dbReference type="PROSITE" id="PS51898">
    <property type="entry name" value="TYR_RECOMBINASE"/>
    <property type="match status" value="1"/>
</dbReference>
<dbReference type="OrthoDB" id="9785687at2"/>
<evidence type="ECO:0000256" key="2">
    <source>
        <dbReference type="ARBA" id="ARBA00022908"/>
    </source>
</evidence>
<dbReference type="GO" id="GO:0003677">
    <property type="term" value="F:DNA binding"/>
    <property type="evidence" value="ECO:0007669"/>
    <property type="project" value="UniProtKB-UniRule"/>
</dbReference>
<sequence>MATIRKRTLPSGLTRWQVEFTDQAGRRRAKLFERRKEADQFLVKVRPQVLAGTYVHDSVSITVGEAADAWLAHCRVRRDAGRRMERTTYVGYEGYVRCHIKDGKVGIGDLKLSRLSRKAVNDFRDRLLTAGRSEMITRKILGALRLVLNHAIDNGQVHMNAAQGVRVLRSSRLDYKVSVPKKQDVKNLIAGATGRLRAMLVVSALCGLRASETRGLRWTDVDFANGFLHVRQRADFYCMLGEPKSAAGHRSVPAGPFVLNTLKEWKLACPKGDLDLVFPSSDGSVADHANTVRRHFKRNRCSEGTFLDGL</sequence>
<dbReference type="SUPFAM" id="SSF56349">
    <property type="entry name" value="DNA breaking-rejoining enzymes"/>
    <property type="match status" value="1"/>
</dbReference>
<proteinExistence type="inferred from homology"/>
<dbReference type="PROSITE" id="PS51900">
    <property type="entry name" value="CB"/>
    <property type="match status" value="1"/>
</dbReference>
<dbReference type="PANTHER" id="PTHR30349:SF64">
    <property type="entry name" value="PROPHAGE INTEGRASE INTD-RELATED"/>
    <property type="match status" value="1"/>
</dbReference>
<organism evidence="8 9">
    <name type="scientific">Tepidamorphus gemmatus</name>
    <dbReference type="NCBI Taxonomy" id="747076"/>
    <lineage>
        <taxon>Bacteria</taxon>
        <taxon>Pseudomonadati</taxon>
        <taxon>Pseudomonadota</taxon>
        <taxon>Alphaproteobacteria</taxon>
        <taxon>Hyphomicrobiales</taxon>
        <taxon>Tepidamorphaceae</taxon>
        <taxon>Tepidamorphus</taxon>
    </lineage>
</organism>
<dbReference type="RefSeq" id="WP_132807664.1">
    <property type="nucleotide sequence ID" value="NZ_SMAK01000013.1"/>
</dbReference>
<keyword evidence="3 5" id="KW-0238">DNA-binding</keyword>
<keyword evidence="9" id="KW-1185">Reference proteome</keyword>
<evidence type="ECO:0000256" key="1">
    <source>
        <dbReference type="ARBA" id="ARBA00008857"/>
    </source>
</evidence>
<gene>
    <name evidence="8" type="ORF">EDC22_1131</name>
</gene>
<dbReference type="InterPro" id="IPR013762">
    <property type="entry name" value="Integrase-like_cat_sf"/>
</dbReference>
<dbReference type="InterPro" id="IPR010998">
    <property type="entry name" value="Integrase_recombinase_N"/>
</dbReference>
<dbReference type="Gene3D" id="1.10.443.10">
    <property type="entry name" value="Intergrase catalytic core"/>
    <property type="match status" value="1"/>
</dbReference>
<accession>A0A4R3LXK7</accession>
<dbReference type="AlphaFoldDB" id="A0A4R3LXK7"/>
<keyword evidence="4" id="KW-0233">DNA recombination</keyword>
<reference evidence="8 9" key="1">
    <citation type="submission" date="2019-03" db="EMBL/GenBank/DDBJ databases">
        <title>Genomic Encyclopedia of Type Strains, Phase IV (KMG-IV): sequencing the most valuable type-strain genomes for metagenomic binning, comparative biology and taxonomic classification.</title>
        <authorList>
            <person name="Goeker M."/>
        </authorList>
    </citation>
    <scope>NUCLEOTIDE SEQUENCE [LARGE SCALE GENOMIC DNA]</scope>
    <source>
        <strain evidence="8 9">DSM 19345</strain>
    </source>
</reference>
<evidence type="ECO:0000256" key="4">
    <source>
        <dbReference type="ARBA" id="ARBA00023172"/>
    </source>
</evidence>
<dbReference type="PANTHER" id="PTHR30349">
    <property type="entry name" value="PHAGE INTEGRASE-RELATED"/>
    <property type="match status" value="1"/>
</dbReference>
<feature type="domain" description="Core-binding (CB)" evidence="7">
    <location>
        <begin position="61"/>
        <end position="152"/>
    </location>
</feature>
<dbReference type="InterPro" id="IPR011010">
    <property type="entry name" value="DNA_brk_join_enz"/>
</dbReference>
<evidence type="ECO:0000313" key="8">
    <source>
        <dbReference type="EMBL" id="TCT05380.1"/>
    </source>
</evidence>
<evidence type="ECO:0000256" key="5">
    <source>
        <dbReference type="PROSITE-ProRule" id="PRU01248"/>
    </source>
</evidence>
<evidence type="ECO:0000256" key="3">
    <source>
        <dbReference type="ARBA" id="ARBA00023125"/>
    </source>
</evidence>
<comment type="similarity">
    <text evidence="1">Belongs to the 'phage' integrase family.</text>
</comment>
<protein>
    <submittedName>
        <fullName evidence="8">Phage integrase family protein</fullName>
    </submittedName>
</protein>
<comment type="caution">
    <text evidence="8">The sequence shown here is derived from an EMBL/GenBank/DDBJ whole genome shotgun (WGS) entry which is preliminary data.</text>
</comment>
<evidence type="ECO:0000313" key="9">
    <source>
        <dbReference type="Proteomes" id="UP000295678"/>
    </source>
</evidence>
<dbReference type="InterPro" id="IPR044068">
    <property type="entry name" value="CB"/>
</dbReference>
<dbReference type="Proteomes" id="UP000295678">
    <property type="component" value="Unassembled WGS sequence"/>
</dbReference>
<keyword evidence="2" id="KW-0229">DNA integration</keyword>
<dbReference type="GO" id="GO:0015074">
    <property type="term" value="P:DNA integration"/>
    <property type="evidence" value="ECO:0007669"/>
    <property type="project" value="UniProtKB-KW"/>
</dbReference>
<dbReference type="InterPro" id="IPR002104">
    <property type="entry name" value="Integrase_catalytic"/>
</dbReference>
<dbReference type="Pfam" id="PF00589">
    <property type="entry name" value="Phage_integrase"/>
    <property type="match status" value="1"/>
</dbReference>